<sequence>MMQKSKSKMSGAVKFRKVFVGAAMVAAACGGTVLTAPAASAHDASVPVNHCGVFPQLASQCGYGGVTNNHTRAYSCDTYSDGIGVRTEFTLRNGTPGHVDDANGSDKGCSAVISGSSSNPIVSFRVCQKSNVWFCTRWSPA</sequence>
<organism evidence="2 4">
    <name type="scientific">Amycolatopsis regifaucium</name>
    <dbReference type="NCBI Taxonomy" id="546365"/>
    <lineage>
        <taxon>Bacteria</taxon>
        <taxon>Bacillati</taxon>
        <taxon>Actinomycetota</taxon>
        <taxon>Actinomycetes</taxon>
        <taxon>Pseudonocardiales</taxon>
        <taxon>Pseudonocardiaceae</taxon>
        <taxon>Amycolatopsis</taxon>
    </lineage>
</organism>
<dbReference type="Proteomes" id="UP000076321">
    <property type="component" value="Unassembled WGS sequence"/>
</dbReference>
<feature type="chain" id="PRO_5007597394" description="Secreted protein" evidence="1">
    <location>
        <begin position="39"/>
        <end position="141"/>
    </location>
</feature>
<dbReference type="EMBL" id="LQCI01000052">
    <property type="protein sequence ID" value="KZB79242.1"/>
    <property type="molecule type" value="Genomic_DNA"/>
</dbReference>
<keyword evidence="5" id="KW-1185">Reference proteome</keyword>
<reference evidence="2 4" key="1">
    <citation type="submission" date="2015-12" db="EMBL/GenBank/DDBJ databases">
        <title>Amycolatopsis regifaucium genome sequencing and assembly.</title>
        <authorList>
            <person name="Mayilraj S."/>
        </authorList>
    </citation>
    <scope>NUCLEOTIDE SEQUENCE [LARGE SCALE GENOMIC DNA]</scope>
    <source>
        <strain evidence="2 4">GY080</strain>
    </source>
</reference>
<keyword evidence="1" id="KW-0732">Signal</keyword>
<dbReference type="EMBL" id="LOBU02000013">
    <property type="protein sequence ID" value="OKA07425.1"/>
    <property type="molecule type" value="Genomic_DNA"/>
</dbReference>
<evidence type="ECO:0000313" key="4">
    <source>
        <dbReference type="Proteomes" id="UP000076321"/>
    </source>
</evidence>
<evidence type="ECO:0008006" key="6">
    <source>
        <dbReference type="Google" id="ProtNLM"/>
    </source>
</evidence>
<evidence type="ECO:0000256" key="1">
    <source>
        <dbReference type="SAM" id="SignalP"/>
    </source>
</evidence>
<evidence type="ECO:0000313" key="3">
    <source>
        <dbReference type="EMBL" id="OKA07425.1"/>
    </source>
</evidence>
<evidence type="ECO:0000313" key="2">
    <source>
        <dbReference type="EMBL" id="KZB79242.1"/>
    </source>
</evidence>
<reference evidence="3 5" key="2">
    <citation type="submission" date="2016-11" db="EMBL/GenBank/DDBJ databases">
        <title>Genome sequencing of Amycolatopsis regifaucium.</title>
        <authorList>
            <person name="Mayilraj S."/>
            <person name="Kaur N."/>
        </authorList>
    </citation>
    <scope>NUCLEOTIDE SEQUENCE [LARGE SCALE GENOMIC DNA]</scope>
    <source>
        <strain evidence="3 5">GY080</strain>
    </source>
</reference>
<evidence type="ECO:0000313" key="5">
    <source>
        <dbReference type="Proteomes" id="UP000186883"/>
    </source>
</evidence>
<feature type="signal peptide" evidence="1">
    <location>
        <begin position="1"/>
        <end position="38"/>
    </location>
</feature>
<protein>
    <recommendedName>
        <fullName evidence="6">Secreted protein</fullName>
    </recommendedName>
</protein>
<dbReference type="Proteomes" id="UP000186883">
    <property type="component" value="Unassembled WGS sequence"/>
</dbReference>
<dbReference type="PROSITE" id="PS51257">
    <property type="entry name" value="PROKAR_LIPOPROTEIN"/>
    <property type="match status" value="1"/>
</dbReference>
<gene>
    <name evidence="3" type="ORF">ATP06_0216425</name>
    <name evidence="2" type="ORF">AVL48_16740</name>
</gene>
<proteinExistence type="predicted"/>
<name>A0A154M3R4_9PSEU</name>
<comment type="caution">
    <text evidence="2">The sequence shown here is derived from an EMBL/GenBank/DDBJ whole genome shotgun (WGS) entry which is preliminary data.</text>
</comment>
<dbReference type="AlphaFoldDB" id="A0A154M3R4"/>
<accession>A0A154M3R4</accession>